<protein>
    <submittedName>
        <fullName evidence="2">Uncharacterized protein</fullName>
    </submittedName>
</protein>
<accession>A0A2N3I0G9</accession>
<name>A0A2N3I0G9_9BACT</name>
<sequence>MNKIMKFVIALVLIGSLTGAQMFDFQRSDRKSNVLRKNEILKQKLWEQLQNGESALYDNAFDIETYKYTKDDYECLISYLKETLKEEGYNTPSKEVFAQKVRKIFGRTIDYSTCLKYLYVNMDNPKDRKHKYFRSDNSIEIHPLGIFVNKEYCFITQLYAIPEIIDYKKEFPEIYQRECKLKINQKDKNSESLKLSLWKDNKGITVGDNLKTFIARNRYLLNNDTTQLVWLLKHDELFMEALIKTYGYYENKKHVDWYNKRR</sequence>
<feature type="chain" id="PRO_5014755682" evidence="1">
    <location>
        <begin position="23"/>
        <end position="262"/>
    </location>
</feature>
<comment type="caution">
    <text evidence="2">The sequence shown here is derived from an EMBL/GenBank/DDBJ whole genome shotgun (WGS) entry which is preliminary data.</text>
</comment>
<evidence type="ECO:0000313" key="3">
    <source>
        <dbReference type="Proteomes" id="UP000233535"/>
    </source>
</evidence>
<dbReference type="OrthoDB" id="767755at2"/>
<keyword evidence="1" id="KW-0732">Signal</keyword>
<dbReference type="RefSeq" id="WP_101260763.1">
    <property type="nucleotide sequence ID" value="NZ_MVDD01000004.1"/>
</dbReference>
<reference evidence="2 3" key="1">
    <citation type="journal article" date="2017" name="Front. Microbiol.">
        <title>Labilibaculum manganireducens gen. nov., sp. nov. and Labilibaculum filiforme sp. nov., Novel Bacteroidetes Isolated from Subsurface Sediments of the Baltic Sea.</title>
        <authorList>
            <person name="Vandieken V."/>
            <person name="Marshall I.P."/>
            <person name="Niemann H."/>
            <person name="Engelen B."/>
            <person name="Cypionka H."/>
        </authorList>
    </citation>
    <scope>NUCLEOTIDE SEQUENCE [LARGE SCALE GENOMIC DNA]</scope>
    <source>
        <strain evidence="2 3">59.16B</strain>
    </source>
</reference>
<evidence type="ECO:0000313" key="2">
    <source>
        <dbReference type="EMBL" id="PKQ63819.1"/>
    </source>
</evidence>
<organism evidence="2 3">
    <name type="scientific">Labilibaculum filiforme</name>
    <dbReference type="NCBI Taxonomy" id="1940526"/>
    <lineage>
        <taxon>Bacteria</taxon>
        <taxon>Pseudomonadati</taxon>
        <taxon>Bacteroidota</taxon>
        <taxon>Bacteroidia</taxon>
        <taxon>Marinilabiliales</taxon>
        <taxon>Marinifilaceae</taxon>
        <taxon>Labilibaculum</taxon>
    </lineage>
</organism>
<keyword evidence="3" id="KW-1185">Reference proteome</keyword>
<proteinExistence type="predicted"/>
<dbReference type="AlphaFoldDB" id="A0A2N3I0G9"/>
<dbReference type="Proteomes" id="UP000233535">
    <property type="component" value="Unassembled WGS sequence"/>
</dbReference>
<feature type="signal peptide" evidence="1">
    <location>
        <begin position="1"/>
        <end position="22"/>
    </location>
</feature>
<evidence type="ECO:0000256" key="1">
    <source>
        <dbReference type="SAM" id="SignalP"/>
    </source>
</evidence>
<gene>
    <name evidence="2" type="ORF">BZG02_07280</name>
</gene>
<dbReference type="EMBL" id="MVDD01000004">
    <property type="protein sequence ID" value="PKQ63819.1"/>
    <property type="molecule type" value="Genomic_DNA"/>
</dbReference>